<evidence type="ECO:0000313" key="12">
    <source>
        <dbReference type="EMBL" id="HGK27386.1"/>
    </source>
</evidence>
<proteinExistence type="inferred from homology"/>
<comment type="subcellular location">
    <subcellularLocation>
        <location evidence="2">Membrane</location>
        <topology evidence="2">Multi-pass membrane protein</topology>
    </subcellularLocation>
</comment>
<keyword evidence="4 12" id="KW-0645">Protease</keyword>
<dbReference type="EMBL" id="DSUT01000009">
    <property type="protein sequence ID" value="HGK27386.1"/>
    <property type="molecule type" value="Genomic_DNA"/>
</dbReference>
<name>A0A7C4C9V1_UNCW3</name>
<evidence type="ECO:0000256" key="6">
    <source>
        <dbReference type="ARBA" id="ARBA00022801"/>
    </source>
</evidence>
<feature type="domain" description="Peptidase M50" evidence="11">
    <location>
        <begin position="2"/>
        <end position="154"/>
    </location>
</feature>
<feature type="transmembrane region" description="Helical" evidence="10">
    <location>
        <begin position="116"/>
        <end position="136"/>
    </location>
</feature>
<comment type="cofactor">
    <cofactor evidence="1">
        <name>Zn(2+)</name>
        <dbReference type="ChEBI" id="CHEBI:29105"/>
    </cofactor>
</comment>
<evidence type="ECO:0000256" key="10">
    <source>
        <dbReference type="SAM" id="Phobius"/>
    </source>
</evidence>
<accession>A0A7C4C9V1</accession>
<evidence type="ECO:0000256" key="9">
    <source>
        <dbReference type="ARBA" id="ARBA00023136"/>
    </source>
</evidence>
<evidence type="ECO:0000256" key="2">
    <source>
        <dbReference type="ARBA" id="ARBA00004141"/>
    </source>
</evidence>
<sequence length="229" mass="24819">MILGSHELAHYLVARRLGVDATLPYFLPIPHPFTGTMGAFIKMRSPVPSRSALVRVGIAGPLAGFAVAIPVSAIGLALSRQVAVGDEPVLRLGSPLVFELISRLVQGVPEPGFDVMLHPLAFAGWLGMFVTALNLLPVGQLDGGHIVYGVLGRRYRVFRWFVLGAVVLMGLFWPGWWFWALLVIVFGLRHPPPLDDVTRLDRQDRLLVVAAALLLALTLTPVPFPGVGI</sequence>
<dbReference type="GO" id="GO:0008233">
    <property type="term" value="F:peptidase activity"/>
    <property type="evidence" value="ECO:0007669"/>
    <property type="project" value="UniProtKB-KW"/>
</dbReference>
<dbReference type="GO" id="GO:0016020">
    <property type="term" value="C:membrane"/>
    <property type="evidence" value="ECO:0007669"/>
    <property type="project" value="UniProtKB-SubCell"/>
</dbReference>
<keyword evidence="8 10" id="KW-1133">Transmembrane helix</keyword>
<dbReference type="GO" id="GO:0006508">
    <property type="term" value="P:proteolysis"/>
    <property type="evidence" value="ECO:0007669"/>
    <property type="project" value="UniProtKB-KW"/>
</dbReference>
<dbReference type="Pfam" id="PF02163">
    <property type="entry name" value="Peptidase_M50"/>
    <property type="match status" value="1"/>
</dbReference>
<evidence type="ECO:0000256" key="1">
    <source>
        <dbReference type="ARBA" id="ARBA00001947"/>
    </source>
</evidence>
<evidence type="ECO:0000256" key="5">
    <source>
        <dbReference type="ARBA" id="ARBA00022692"/>
    </source>
</evidence>
<evidence type="ECO:0000256" key="8">
    <source>
        <dbReference type="ARBA" id="ARBA00022989"/>
    </source>
</evidence>
<evidence type="ECO:0000256" key="4">
    <source>
        <dbReference type="ARBA" id="ARBA00022670"/>
    </source>
</evidence>
<keyword evidence="7" id="KW-0809">Transit peptide</keyword>
<keyword evidence="5 10" id="KW-0812">Transmembrane</keyword>
<feature type="transmembrane region" description="Helical" evidence="10">
    <location>
        <begin position="157"/>
        <end position="186"/>
    </location>
</feature>
<dbReference type="InterPro" id="IPR044838">
    <property type="entry name" value="EGY1-like"/>
</dbReference>
<feature type="transmembrane region" description="Helical" evidence="10">
    <location>
        <begin position="206"/>
        <end position="224"/>
    </location>
</feature>
<keyword evidence="9 10" id="KW-0472">Membrane</keyword>
<dbReference type="PANTHER" id="PTHR31412">
    <property type="entry name" value="ZINC METALLOPROTEASE EGY1"/>
    <property type="match status" value="1"/>
</dbReference>
<dbReference type="PANTHER" id="PTHR31412:SF0">
    <property type="entry name" value="ZINC METALLOPROTEASE EGY1, CHLOROPLASTIC-RELATED"/>
    <property type="match status" value="1"/>
</dbReference>
<keyword evidence="6" id="KW-0378">Hydrolase</keyword>
<dbReference type="InterPro" id="IPR008915">
    <property type="entry name" value="Peptidase_M50"/>
</dbReference>
<gene>
    <name evidence="12" type="ORF">ENS41_00330</name>
</gene>
<dbReference type="AlphaFoldDB" id="A0A7C4C9V1"/>
<evidence type="ECO:0000256" key="3">
    <source>
        <dbReference type="ARBA" id="ARBA00007931"/>
    </source>
</evidence>
<dbReference type="CDD" id="cd06160">
    <property type="entry name" value="S2P-M50_like_2"/>
    <property type="match status" value="1"/>
</dbReference>
<comment type="similarity">
    <text evidence="3">Belongs to the peptidase M50B family.</text>
</comment>
<evidence type="ECO:0000259" key="11">
    <source>
        <dbReference type="Pfam" id="PF02163"/>
    </source>
</evidence>
<protein>
    <submittedName>
        <fullName evidence="12">Site-2 protease family protein</fullName>
    </submittedName>
</protein>
<evidence type="ECO:0000256" key="7">
    <source>
        <dbReference type="ARBA" id="ARBA00022946"/>
    </source>
</evidence>
<organism evidence="12">
    <name type="scientific">candidate division WOR-3 bacterium</name>
    <dbReference type="NCBI Taxonomy" id="2052148"/>
    <lineage>
        <taxon>Bacteria</taxon>
        <taxon>Bacteria division WOR-3</taxon>
    </lineage>
</organism>
<reference evidence="12" key="1">
    <citation type="journal article" date="2020" name="mSystems">
        <title>Genome- and Community-Level Interaction Insights into Carbon Utilization and Element Cycling Functions of Hydrothermarchaeota in Hydrothermal Sediment.</title>
        <authorList>
            <person name="Zhou Z."/>
            <person name="Liu Y."/>
            <person name="Xu W."/>
            <person name="Pan J."/>
            <person name="Luo Z.H."/>
            <person name="Li M."/>
        </authorList>
    </citation>
    <scope>NUCLEOTIDE SEQUENCE [LARGE SCALE GENOMIC DNA]</scope>
    <source>
        <strain evidence="12">SpSt-488</strain>
    </source>
</reference>
<feature type="transmembrane region" description="Helical" evidence="10">
    <location>
        <begin position="52"/>
        <end position="78"/>
    </location>
</feature>
<comment type="caution">
    <text evidence="12">The sequence shown here is derived from an EMBL/GenBank/DDBJ whole genome shotgun (WGS) entry which is preliminary data.</text>
</comment>